<evidence type="ECO:0000256" key="1">
    <source>
        <dbReference type="ARBA" id="ARBA00001049"/>
    </source>
</evidence>
<dbReference type="EC" id="3.4.19.13" evidence="11"/>
<dbReference type="Gene3D" id="1.10.246.130">
    <property type="match status" value="1"/>
</dbReference>
<gene>
    <name evidence="13" type="primary">ggt</name>
    <name evidence="13" type="ORF">LS79_000025</name>
</gene>
<feature type="binding site" evidence="10">
    <location>
        <position position="492"/>
    </location>
    <ligand>
        <name>L-glutamate</name>
        <dbReference type="ChEBI" id="CHEBI:29985"/>
    </ligand>
</feature>
<evidence type="ECO:0000256" key="10">
    <source>
        <dbReference type="PIRSR" id="PIRSR600101-2"/>
    </source>
</evidence>
<dbReference type="EC" id="2.3.2.2" evidence="11"/>
<dbReference type="RefSeq" id="WP_034579437.1">
    <property type="nucleotide sequence ID" value="NZ_CAMCCI010000073.1"/>
</dbReference>
<protein>
    <recommendedName>
        <fullName evidence="11">Glutathione hydrolase proenzyme</fullName>
        <ecNumber evidence="11">2.3.2.2</ecNumber>
        <ecNumber evidence="11">3.4.19.13</ecNumber>
    </recommendedName>
    <component>
        <recommendedName>
            <fullName evidence="11">Glutathione hydrolase large chain</fullName>
        </recommendedName>
    </component>
    <component>
        <recommendedName>
            <fullName evidence="11">Glutathione hydrolase small chain</fullName>
        </recommendedName>
    </component>
</protein>
<evidence type="ECO:0000256" key="7">
    <source>
        <dbReference type="ARBA" id="ARBA00023315"/>
    </source>
</evidence>
<name>A0A4U8UB09_9HELI</name>
<feature type="region of interest" description="Disordered" evidence="12">
    <location>
        <begin position="378"/>
        <end position="398"/>
    </location>
</feature>
<keyword evidence="7 11" id="KW-0012">Acyltransferase</keyword>
<dbReference type="InterPro" id="IPR043137">
    <property type="entry name" value="GGT_ssub_C"/>
</dbReference>
<dbReference type="PANTHER" id="PTHR43199:SF1">
    <property type="entry name" value="GLUTATHIONE HYDROLASE PROENZYME"/>
    <property type="match status" value="1"/>
</dbReference>
<feature type="binding site" evidence="10">
    <location>
        <begin position="470"/>
        <end position="471"/>
    </location>
    <ligand>
        <name>L-glutamate</name>
        <dbReference type="ChEBI" id="CHEBI:29985"/>
    </ligand>
</feature>
<keyword evidence="4 11" id="KW-0808">Transferase</keyword>
<accession>A0A4U8UB09</accession>
<dbReference type="InterPro" id="IPR055262">
    <property type="entry name" value="GGT_CS"/>
</dbReference>
<comment type="PTM">
    <text evidence="11">Cleaved by autocatalysis into a large and a small subunit.</text>
</comment>
<dbReference type="InterPro" id="IPR000101">
    <property type="entry name" value="GGT_peptidase"/>
</dbReference>
<comment type="subunit">
    <text evidence="11">This enzyme consists of two polypeptide chains, which are synthesized in precursor form from a single polypeptide.</text>
</comment>
<evidence type="ECO:0000256" key="11">
    <source>
        <dbReference type="RuleBase" id="RU368036"/>
    </source>
</evidence>
<dbReference type="PANTHER" id="PTHR43199">
    <property type="entry name" value="GLUTATHIONE HYDROLASE"/>
    <property type="match status" value="1"/>
</dbReference>
<dbReference type="PROSITE" id="PS00462">
    <property type="entry name" value="G_GLU_TRANSPEPTIDASE"/>
    <property type="match status" value="1"/>
</dbReference>
<dbReference type="InterPro" id="IPR029055">
    <property type="entry name" value="Ntn_hydrolases_N"/>
</dbReference>
<comment type="catalytic activity">
    <reaction evidence="2 11">
        <text>glutathione + H2O = L-cysteinylglycine + L-glutamate</text>
        <dbReference type="Rhea" id="RHEA:28807"/>
        <dbReference type="ChEBI" id="CHEBI:15377"/>
        <dbReference type="ChEBI" id="CHEBI:29985"/>
        <dbReference type="ChEBI" id="CHEBI:57925"/>
        <dbReference type="ChEBI" id="CHEBI:61694"/>
        <dbReference type="EC" id="3.4.19.13"/>
    </reaction>
</comment>
<dbReference type="UniPathway" id="UPA00204"/>
<dbReference type="NCBIfam" id="TIGR00066">
    <property type="entry name" value="g_glut_trans"/>
    <property type="match status" value="1"/>
</dbReference>
<dbReference type="GO" id="GO:0006750">
    <property type="term" value="P:glutathione biosynthetic process"/>
    <property type="evidence" value="ECO:0007669"/>
    <property type="project" value="UniProtKB-KW"/>
</dbReference>
<comment type="catalytic activity">
    <reaction evidence="1 11">
        <text>an S-substituted glutathione + H2O = an S-substituted L-cysteinylglycine + L-glutamate</text>
        <dbReference type="Rhea" id="RHEA:59468"/>
        <dbReference type="ChEBI" id="CHEBI:15377"/>
        <dbReference type="ChEBI" id="CHEBI:29985"/>
        <dbReference type="ChEBI" id="CHEBI:90779"/>
        <dbReference type="ChEBI" id="CHEBI:143103"/>
        <dbReference type="EC" id="3.4.19.13"/>
    </reaction>
</comment>
<sequence length="584" mass="64016">MLLSYLKPLDCIVRWNRIFSILALCAILFSMTHINAASYVPIKDREGNGLAMTSSPYANAVGKAVLDSGGNAIDAAVAVSYALAVTHPAAGNIGGGGFALIHLANGEDIALDFREVAPKAASRDMFLDSKGEVIPNAAVTGYLSVGVPGSVKGMSAMLDKYGTKTLSELLEPSVMLAEKGFMVTQRQQETMQEVQSDFAKFESSSKYFLKENGEAYKDGDILIQKDLARTLRILQQQGEKAFYEGEIAKAMVSDIQKGGGILTLQDLKDYKVKWRKPLRGTYRGYDIITMPPPSSGGAHILEILNIIENADMAKLGFASSKSIHLLTEAMRQAQADRSSFMGDPDFIDLPLDTLLSKEYAREVYRSIKTNRATPSDRIIPGLGKIKQNNNPNLHEGSNTTHFSVVDKWGNAVSVTYTLNRRYGSGVAVSDYGFLLNDQMENFSIKVGYPNRHGMIEGTNNAIAPNKRPLSTMSPTMILKDGKLYVVLGSPGSGKIISVVAQVIVNLIDYKMDLVTAVESPRFHMQWQPDTLDIEKFSINKDTQEILKRMGYKVIETDTMGDVNAILIDPKTGIIYGTLDPRRKI</sequence>
<dbReference type="InterPro" id="IPR043138">
    <property type="entry name" value="GGT_lsub"/>
</dbReference>
<dbReference type="Proteomes" id="UP000029857">
    <property type="component" value="Unassembled WGS sequence"/>
</dbReference>
<dbReference type="SUPFAM" id="SSF56235">
    <property type="entry name" value="N-terminal nucleophile aminohydrolases (Ntn hydrolases)"/>
    <property type="match status" value="1"/>
</dbReference>
<feature type="binding site" evidence="10">
    <location>
        <position position="114"/>
    </location>
    <ligand>
        <name>L-glutamate</name>
        <dbReference type="ChEBI" id="CHEBI:29985"/>
    </ligand>
</feature>
<evidence type="ECO:0000256" key="4">
    <source>
        <dbReference type="ARBA" id="ARBA00022679"/>
    </source>
</evidence>
<comment type="catalytic activity">
    <reaction evidence="8 11">
        <text>an N-terminal (5-L-glutamyl)-[peptide] + an alpha-amino acid = 5-L-glutamyl amino acid + an N-terminal L-alpha-aminoacyl-[peptide]</text>
        <dbReference type="Rhea" id="RHEA:23904"/>
        <dbReference type="Rhea" id="RHEA-COMP:9780"/>
        <dbReference type="Rhea" id="RHEA-COMP:9795"/>
        <dbReference type="ChEBI" id="CHEBI:77644"/>
        <dbReference type="ChEBI" id="CHEBI:78597"/>
        <dbReference type="ChEBI" id="CHEBI:78599"/>
        <dbReference type="ChEBI" id="CHEBI:78608"/>
        <dbReference type="EC" id="2.3.2.2"/>
    </reaction>
</comment>
<evidence type="ECO:0000256" key="6">
    <source>
        <dbReference type="ARBA" id="ARBA00023145"/>
    </source>
</evidence>
<dbReference type="EMBL" id="JRPJ02000001">
    <property type="protein sequence ID" value="TLE12146.1"/>
    <property type="molecule type" value="Genomic_DNA"/>
</dbReference>
<dbReference type="GO" id="GO:0006751">
    <property type="term" value="P:glutathione catabolic process"/>
    <property type="evidence" value="ECO:0007669"/>
    <property type="project" value="UniProtKB-UniRule"/>
</dbReference>
<feature type="binding site" evidence="10">
    <location>
        <begin position="417"/>
        <end position="419"/>
    </location>
    <ligand>
        <name>L-glutamate</name>
        <dbReference type="ChEBI" id="CHEBI:29985"/>
    </ligand>
</feature>
<proteinExistence type="inferred from homology"/>
<comment type="pathway">
    <text evidence="11">Sulfur metabolism; glutathione metabolism.</text>
</comment>
<comment type="caution">
    <text evidence="13">The sequence shown here is derived from an EMBL/GenBank/DDBJ whole genome shotgun (WGS) entry which is preliminary data.</text>
</comment>
<evidence type="ECO:0000256" key="5">
    <source>
        <dbReference type="ARBA" id="ARBA00022801"/>
    </source>
</evidence>
<keyword evidence="6 11" id="KW-0865">Zymogen</keyword>
<dbReference type="AlphaFoldDB" id="A0A4U8UB09"/>
<evidence type="ECO:0000313" key="14">
    <source>
        <dbReference type="Proteomes" id="UP000029857"/>
    </source>
</evidence>
<keyword evidence="5 11" id="KW-0378">Hydrolase</keyword>
<feature type="compositionally biased region" description="Polar residues" evidence="12">
    <location>
        <begin position="386"/>
        <end position="398"/>
    </location>
</feature>
<dbReference type="GO" id="GO:0036374">
    <property type="term" value="F:glutathione hydrolase activity"/>
    <property type="evidence" value="ECO:0007669"/>
    <property type="project" value="UniProtKB-UniRule"/>
</dbReference>
<evidence type="ECO:0000256" key="12">
    <source>
        <dbReference type="SAM" id="MobiDB-lite"/>
    </source>
</evidence>
<evidence type="ECO:0000256" key="2">
    <source>
        <dbReference type="ARBA" id="ARBA00001089"/>
    </source>
</evidence>
<dbReference type="Pfam" id="PF01019">
    <property type="entry name" value="G_glu_transpept"/>
    <property type="match status" value="1"/>
</dbReference>
<organism evidence="13 14">
    <name type="scientific">Helicobacter bilis</name>
    <dbReference type="NCBI Taxonomy" id="37372"/>
    <lineage>
        <taxon>Bacteria</taxon>
        <taxon>Pseudomonadati</taxon>
        <taxon>Campylobacterota</taxon>
        <taxon>Epsilonproteobacteria</taxon>
        <taxon>Campylobacterales</taxon>
        <taxon>Helicobacteraceae</taxon>
        <taxon>Helicobacter</taxon>
    </lineage>
</organism>
<dbReference type="GO" id="GO:0103068">
    <property type="term" value="F:leukotriene C4 gamma-glutamyl transferase activity"/>
    <property type="evidence" value="ECO:0007669"/>
    <property type="project" value="UniProtKB-EC"/>
</dbReference>
<dbReference type="Gene3D" id="3.60.20.40">
    <property type="match status" value="1"/>
</dbReference>
<evidence type="ECO:0000256" key="8">
    <source>
        <dbReference type="ARBA" id="ARBA00047417"/>
    </source>
</evidence>
<evidence type="ECO:0000313" key="13">
    <source>
        <dbReference type="EMBL" id="TLE12146.1"/>
    </source>
</evidence>
<reference evidence="13 14" key="1">
    <citation type="journal article" date="2014" name="Genome Announc.">
        <title>Draft genome sequences of eight enterohepatic helicobacter species isolated from both laboratory and wild rodents.</title>
        <authorList>
            <person name="Sheh A."/>
            <person name="Shen Z."/>
            <person name="Fox J.G."/>
        </authorList>
    </citation>
    <scope>NUCLEOTIDE SEQUENCE [LARGE SCALE GENOMIC DNA]</scope>
    <source>
        <strain evidence="13 14">ATCC 49320</strain>
    </source>
</reference>
<feature type="active site" description="Nucleophile" evidence="9">
    <location>
        <position position="399"/>
    </location>
</feature>
<evidence type="ECO:0000256" key="9">
    <source>
        <dbReference type="PIRSR" id="PIRSR600101-1"/>
    </source>
</evidence>
<evidence type="ECO:0000256" key="3">
    <source>
        <dbReference type="ARBA" id="ARBA00009381"/>
    </source>
</evidence>
<dbReference type="PRINTS" id="PR01210">
    <property type="entry name" value="GGTRANSPTASE"/>
</dbReference>
<dbReference type="InterPro" id="IPR051792">
    <property type="entry name" value="GGT_bact"/>
</dbReference>
<keyword evidence="11" id="KW-0317">Glutathione biosynthesis</keyword>
<comment type="similarity">
    <text evidence="3 11">Belongs to the gamma-glutamyltransferase family.</text>
</comment>